<comment type="caution">
    <text evidence="4">The sequence shown here is derived from an EMBL/GenBank/DDBJ whole genome shotgun (WGS) entry which is preliminary data.</text>
</comment>
<evidence type="ECO:0000313" key="4">
    <source>
        <dbReference type="EMBL" id="KAF9411138.1"/>
    </source>
</evidence>
<organism evidence="4 5">
    <name type="scientific">Spodoptera exigua</name>
    <name type="common">Beet armyworm</name>
    <name type="synonym">Noctua fulgens</name>
    <dbReference type="NCBI Taxonomy" id="7107"/>
    <lineage>
        <taxon>Eukaryota</taxon>
        <taxon>Metazoa</taxon>
        <taxon>Ecdysozoa</taxon>
        <taxon>Arthropoda</taxon>
        <taxon>Hexapoda</taxon>
        <taxon>Insecta</taxon>
        <taxon>Pterygota</taxon>
        <taxon>Neoptera</taxon>
        <taxon>Endopterygota</taxon>
        <taxon>Lepidoptera</taxon>
        <taxon>Glossata</taxon>
        <taxon>Ditrysia</taxon>
        <taxon>Noctuoidea</taxon>
        <taxon>Noctuidae</taxon>
        <taxon>Amphipyrinae</taxon>
        <taxon>Spodoptera</taxon>
    </lineage>
</organism>
<dbReference type="Pfam" id="PF13359">
    <property type="entry name" value="DDE_Tnp_4"/>
    <property type="match status" value="1"/>
</dbReference>
<evidence type="ECO:0000313" key="5">
    <source>
        <dbReference type="Proteomes" id="UP000648187"/>
    </source>
</evidence>
<gene>
    <name evidence="4" type="ORF">HW555_010000</name>
</gene>
<evidence type="ECO:0000256" key="1">
    <source>
        <dbReference type="ARBA" id="ARBA00001968"/>
    </source>
</evidence>
<keyword evidence="5" id="KW-1185">Reference proteome</keyword>
<protein>
    <recommendedName>
        <fullName evidence="3">DDE Tnp4 domain-containing protein</fullName>
    </recommendedName>
</protein>
<name>A0A835GAT8_SPOEX</name>
<dbReference type="Proteomes" id="UP000648187">
    <property type="component" value="Unassembled WGS sequence"/>
</dbReference>
<dbReference type="PANTHER" id="PTHR23080">
    <property type="entry name" value="THAP DOMAIN PROTEIN"/>
    <property type="match status" value="1"/>
</dbReference>
<reference evidence="4" key="1">
    <citation type="submission" date="2020-08" db="EMBL/GenBank/DDBJ databases">
        <title>Spodoptera exigua strain:BAW_Kor-Di-RS1 Genome sequencing and assembly.</title>
        <authorList>
            <person name="Kim J."/>
            <person name="Nam H.Y."/>
            <person name="Kwon M."/>
            <person name="Choi J.H."/>
            <person name="Cho S.R."/>
            <person name="Kim G.-H."/>
        </authorList>
    </citation>
    <scope>NUCLEOTIDE SEQUENCE</scope>
    <source>
        <strain evidence="4">BAW_Kor-Di-RS1</strain>
        <tissue evidence="4">Whole-body</tissue>
    </source>
</reference>
<comment type="cofactor">
    <cofactor evidence="1">
        <name>a divalent metal cation</name>
        <dbReference type="ChEBI" id="CHEBI:60240"/>
    </cofactor>
</comment>
<sequence length="513" mass="58984">MSPGSTICSECFDLLQNRVNTMSEGSAMPLPALGHRRICFPCGNSILRAPRTYSVRHDRQVSRMERVCAACWRSATREVQRQQQHDIRAANNRFDFSNIRMMPPYLCHYWLGFNADQFYDLLNSIPNLAEQVPNASIALCIYLVKVGYPFYKARTTLERWMSKARNCLMGDFVPLHLGFNHLTVQDVASRNKIIPEGLFGNPDLPPDVKPAIVICDATYVFVQSSSNYLFQKQTYSLQKLDNLVKPFLIVCCDGHIVECLGPYKATLNDATITSLNLINEGSCIRSFFRRGDIFLLDRGFRDVINELQEHGFVTHMPESLLENEHQLTTQQANRSRLVTMCRWVVEIVNGGIKRDYRLFRHVFNNRAAMHLNDDFRICCALLNNRLFLVNHLAIYVEQENVNRRRASFQTIDGNHPHLDGFPQLTISDLKRFALGTYQLKQARSYFGEHVRQSGIYSVEVNNEIDEDIPLILGLNNYLLRGRIKSRHVNSRTYYTYLLISRDDAVANTLQAIV</sequence>
<dbReference type="GO" id="GO:0046872">
    <property type="term" value="F:metal ion binding"/>
    <property type="evidence" value="ECO:0007669"/>
    <property type="project" value="UniProtKB-KW"/>
</dbReference>
<evidence type="ECO:0000256" key="2">
    <source>
        <dbReference type="ARBA" id="ARBA00022723"/>
    </source>
</evidence>
<dbReference type="AlphaFoldDB" id="A0A835GAT8"/>
<proteinExistence type="predicted"/>
<dbReference type="InterPro" id="IPR027806">
    <property type="entry name" value="HARBI1_dom"/>
</dbReference>
<feature type="domain" description="DDE Tnp4" evidence="3">
    <location>
        <begin position="216"/>
        <end position="383"/>
    </location>
</feature>
<evidence type="ECO:0000259" key="3">
    <source>
        <dbReference type="Pfam" id="PF13359"/>
    </source>
</evidence>
<dbReference type="EMBL" id="JACKWZ010000234">
    <property type="protein sequence ID" value="KAF9411138.1"/>
    <property type="molecule type" value="Genomic_DNA"/>
</dbReference>
<accession>A0A835GAT8</accession>
<keyword evidence="2" id="KW-0479">Metal-binding</keyword>
<feature type="non-terminal residue" evidence="4">
    <location>
        <position position="513"/>
    </location>
</feature>